<name>A0A1I8BBI1_MELHA</name>
<keyword evidence="2" id="KW-1185">Reference proteome</keyword>
<evidence type="ECO:0000313" key="3">
    <source>
        <dbReference type="WBParaSite" id="MhA1_Contig185.frz3.gene16"/>
    </source>
</evidence>
<feature type="chain" id="PRO_5009315654" evidence="1">
    <location>
        <begin position="25"/>
        <end position="650"/>
    </location>
</feature>
<dbReference type="AlphaFoldDB" id="A0A1I8BBI1"/>
<dbReference type="WBParaSite" id="MhA1_Contig185.frz3.gene16">
    <property type="protein sequence ID" value="MhA1_Contig185.frz3.gene16"/>
    <property type="gene ID" value="MhA1_Contig185.frz3.gene16"/>
</dbReference>
<evidence type="ECO:0000256" key="1">
    <source>
        <dbReference type="SAM" id="SignalP"/>
    </source>
</evidence>
<evidence type="ECO:0000313" key="2">
    <source>
        <dbReference type="Proteomes" id="UP000095281"/>
    </source>
</evidence>
<accession>A0A1I8BBI1</accession>
<keyword evidence="1" id="KW-0732">Signal</keyword>
<protein>
    <submittedName>
        <fullName evidence="3">Uncharacterized protein</fullName>
    </submittedName>
</protein>
<dbReference type="Proteomes" id="UP000095281">
    <property type="component" value="Unplaced"/>
</dbReference>
<organism evidence="2 3">
    <name type="scientific">Meloidogyne hapla</name>
    <name type="common">Root-knot nematode worm</name>
    <dbReference type="NCBI Taxonomy" id="6305"/>
    <lineage>
        <taxon>Eukaryota</taxon>
        <taxon>Metazoa</taxon>
        <taxon>Ecdysozoa</taxon>
        <taxon>Nematoda</taxon>
        <taxon>Chromadorea</taxon>
        <taxon>Rhabditida</taxon>
        <taxon>Tylenchina</taxon>
        <taxon>Tylenchomorpha</taxon>
        <taxon>Tylenchoidea</taxon>
        <taxon>Meloidogynidae</taxon>
        <taxon>Meloidogyninae</taxon>
        <taxon>Meloidogyne</taxon>
    </lineage>
</organism>
<reference evidence="3" key="1">
    <citation type="submission" date="2016-11" db="UniProtKB">
        <authorList>
            <consortium name="WormBaseParasite"/>
        </authorList>
    </citation>
    <scope>IDENTIFICATION</scope>
</reference>
<proteinExistence type="predicted"/>
<sequence length="650" mass="76541">MGPTRYILFQLVFVIIVNQGFVNGLPRFHNDTFDIACSRLYGPETEPSHSDIIYSINYYRLYGLLNLKGKSSRETIWVLLAKLLVPLPRWNRGEILLKFCRSVGYVDTTHERGKQLKNCFNDLFDRNSKGFAGMKKGRMYNEAATLYKNMILDKSTILGEMLFKALESNDMKTIYKIFFAHPRHEILPIIEKQIEFYPYEENIKNLYLNKKVSEERGEIILIKHINLKKLEADDSTKLVYDLLLKRIDAMIGKRLLGDHDYIANYLRKICGLSTTSGIDESNFNTLIEYIENLLILGQDTPLEQNLIKQIYFIQLKEIMEIAMLMEGEKHYTSRSKKELQTLHNKGKHDGVIKFLFLHLEDDMRNIIEVFKNDDLEKDLKKFDHRRFGVNNFHKAYINVLSEIQDENKNCYTVTEEENKLVSELKLLELKNEARYSRISKLLLVLIEIIWDKYKGTLAKPQKLDELQIPKINHLIKVFLHKYLYNVNSSELDTSMDFSNLIREYSDELLKEIEGCDDQEKQFIGMELMNDFIIKEIKDFIETLDNFKEKLTKQEKGFSDDDKMFHEKIEELKAKVEKIQEKYSSPFIKIIIDKDIRKLDINIIKDELERWRKYIEASSSVRFTSEEFKTNLTNFEVGETSSSEHEVIKKG</sequence>
<feature type="signal peptide" evidence="1">
    <location>
        <begin position="1"/>
        <end position="24"/>
    </location>
</feature>